<sequence length="172" mass="19570">MLNSWKKDHDQRLTNWKTEQDAVLSLLVKDVSEHKLQCSVIQKTAQELEVSMAYINKDYEDMKTKLSNLEDQNLEKGKSISHLQKQIQELNLQFRPATIELRNVPVKEDEKPEDLVAIVSGVGKAVDLDINKSNLRDIYRLPGSSFIRRYKTDTASAAEAVSGACRRVDIQA</sequence>
<gene>
    <name evidence="1" type="ORF">PYW07_013483</name>
</gene>
<dbReference type="EMBL" id="JARGEI010000032">
    <property type="protein sequence ID" value="KAJ8704189.1"/>
    <property type="molecule type" value="Genomic_DNA"/>
</dbReference>
<dbReference type="Proteomes" id="UP001231518">
    <property type="component" value="Chromosome 31"/>
</dbReference>
<accession>A0AAD7Y6P5</accession>
<evidence type="ECO:0000313" key="1">
    <source>
        <dbReference type="EMBL" id="KAJ8704189.1"/>
    </source>
</evidence>
<protein>
    <submittedName>
        <fullName evidence="1">Uncharacterized protein</fullName>
    </submittedName>
</protein>
<evidence type="ECO:0000313" key="2">
    <source>
        <dbReference type="Proteomes" id="UP001231518"/>
    </source>
</evidence>
<reference evidence="1" key="1">
    <citation type="submission" date="2023-03" db="EMBL/GenBank/DDBJ databases">
        <title>Chromosome-level genomes of two armyworms, Mythimna separata and Mythimna loreyi, provide insights into the biosynthesis and reception of sex pheromones.</title>
        <authorList>
            <person name="Zhao H."/>
        </authorList>
    </citation>
    <scope>NUCLEOTIDE SEQUENCE</scope>
    <source>
        <strain evidence="1">BeijingLab</strain>
        <tissue evidence="1">Pupa</tissue>
    </source>
</reference>
<comment type="caution">
    <text evidence="1">The sequence shown here is derived from an EMBL/GenBank/DDBJ whole genome shotgun (WGS) entry which is preliminary data.</text>
</comment>
<organism evidence="1 2">
    <name type="scientific">Mythimna separata</name>
    <name type="common">Oriental armyworm</name>
    <name type="synonym">Pseudaletia separata</name>
    <dbReference type="NCBI Taxonomy" id="271217"/>
    <lineage>
        <taxon>Eukaryota</taxon>
        <taxon>Metazoa</taxon>
        <taxon>Ecdysozoa</taxon>
        <taxon>Arthropoda</taxon>
        <taxon>Hexapoda</taxon>
        <taxon>Insecta</taxon>
        <taxon>Pterygota</taxon>
        <taxon>Neoptera</taxon>
        <taxon>Endopterygota</taxon>
        <taxon>Lepidoptera</taxon>
        <taxon>Glossata</taxon>
        <taxon>Ditrysia</taxon>
        <taxon>Noctuoidea</taxon>
        <taxon>Noctuidae</taxon>
        <taxon>Noctuinae</taxon>
        <taxon>Hadenini</taxon>
        <taxon>Mythimna</taxon>
    </lineage>
</organism>
<proteinExistence type="predicted"/>
<keyword evidence="2" id="KW-1185">Reference proteome</keyword>
<name>A0AAD7Y6P5_MYTSE</name>
<dbReference type="AlphaFoldDB" id="A0AAD7Y6P5"/>